<dbReference type="EMBL" id="UGSJ01000001">
    <property type="protein sequence ID" value="SUA89635.1"/>
    <property type="molecule type" value="Genomic_DNA"/>
</dbReference>
<keyword evidence="4" id="KW-1185">Reference proteome</keyword>
<reference evidence="4" key="1">
    <citation type="submission" date="2014-12" db="EMBL/GenBank/DDBJ databases">
        <title>Complete Genome Sequencing of Pandoraea pulmonicola DSM 16583.</title>
        <authorList>
            <person name="Chan K.-G."/>
        </authorList>
    </citation>
    <scope>NUCLEOTIDE SEQUENCE [LARGE SCALE GENOMIC DNA]</scope>
    <source>
        <strain evidence="4">DSM 16583</strain>
    </source>
</reference>
<evidence type="ECO:0000313" key="5">
    <source>
        <dbReference type="Proteomes" id="UP000254589"/>
    </source>
</evidence>
<evidence type="ECO:0000313" key="3">
    <source>
        <dbReference type="EMBL" id="SUA89635.1"/>
    </source>
</evidence>
<keyword evidence="1" id="KW-0732">Signal</keyword>
<accession>A0AAJ4ZA53</accession>
<reference evidence="3 5" key="3">
    <citation type="submission" date="2018-06" db="EMBL/GenBank/DDBJ databases">
        <authorList>
            <consortium name="Pathogen Informatics"/>
            <person name="Doyle S."/>
        </authorList>
    </citation>
    <scope>NUCLEOTIDE SEQUENCE [LARGE SCALE GENOMIC DNA]</scope>
    <source>
        <strain evidence="3 5">NCTC13159</strain>
    </source>
</reference>
<dbReference type="AlphaFoldDB" id="A0AAJ4ZA53"/>
<dbReference type="EMBL" id="CP010310">
    <property type="protein sequence ID" value="AJC21561.1"/>
    <property type="molecule type" value="Genomic_DNA"/>
</dbReference>
<dbReference type="KEGG" id="ppul:RO07_15620"/>
<proteinExistence type="predicted"/>
<dbReference type="Proteomes" id="UP000035086">
    <property type="component" value="Chromosome"/>
</dbReference>
<evidence type="ECO:0000313" key="2">
    <source>
        <dbReference type="EMBL" id="AJC21561.1"/>
    </source>
</evidence>
<gene>
    <name evidence="3" type="ORF">NCTC13159_01102</name>
    <name evidence="2" type="ORF">RO07_15620</name>
</gene>
<organism evidence="3 5">
    <name type="scientific">Pandoraea pulmonicola</name>
    <dbReference type="NCBI Taxonomy" id="93221"/>
    <lineage>
        <taxon>Bacteria</taxon>
        <taxon>Pseudomonadati</taxon>
        <taxon>Pseudomonadota</taxon>
        <taxon>Betaproteobacteria</taxon>
        <taxon>Burkholderiales</taxon>
        <taxon>Burkholderiaceae</taxon>
        <taxon>Pandoraea</taxon>
    </lineage>
</organism>
<dbReference type="RefSeq" id="WP_039409350.1">
    <property type="nucleotide sequence ID" value="NZ_CP010310.2"/>
</dbReference>
<feature type="signal peptide" evidence="1">
    <location>
        <begin position="1"/>
        <end position="24"/>
    </location>
</feature>
<name>A0AAJ4ZA53_PANPU</name>
<reference evidence="2" key="2">
    <citation type="submission" date="2016-11" db="EMBL/GenBank/DDBJ databases">
        <title>Complete Genome Sequencing of Pandoraea pulmonicola DSM 16583.</title>
        <authorList>
            <person name="Chan K.-G."/>
        </authorList>
    </citation>
    <scope>NUCLEOTIDE SEQUENCE</scope>
    <source>
        <strain evidence="2">DSM 16583</strain>
    </source>
</reference>
<evidence type="ECO:0000313" key="4">
    <source>
        <dbReference type="Proteomes" id="UP000035086"/>
    </source>
</evidence>
<dbReference type="Proteomes" id="UP000254589">
    <property type="component" value="Unassembled WGS sequence"/>
</dbReference>
<sequence>MRLKNWFRAAAALSLVALGVPAHALSGTDVSHLVNQRYQSTPSRCFVDKPAYACSGVLLRAVAAGAGDFWRLGSDETTTGIARLSYARRDMPQPDLPSPVGFVLADVPSAAGDGRPYELRCGCPPLASTLPACADCPSDPNEVGVNTWNVNAPVTIPIQAIFYDVGHGGQLTQALQYQKQYYDATRQWVPILRTLLADKGASAFGFDERDQLDWGYKVVKDLDARFVDLRMTCPGNTPGYACSGILIRDSGYGTAFHSWNPSPNSQARNGVSFSYARSDMNMRTTAGLGPGVIMRELQAPTAHPLQWRCAFPTNACTACGGYRSDSCNTGSDYRLCDARGIDTAEQWLTSYRYAPGDACGLAPTVAQFETFAALRQTFTASHDEIIIAPWPQDIPMQIPLQALYYPSAGAKPGAQYIQNDYMNTTGHFMPILYVDLTQPAGSVFTYDPDDQQGALSHSVLAIFGAGHRD</sequence>
<protein>
    <submittedName>
        <fullName evidence="3">Uncharacterized protein</fullName>
    </submittedName>
</protein>
<evidence type="ECO:0000256" key="1">
    <source>
        <dbReference type="SAM" id="SignalP"/>
    </source>
</evidence>
<feature type="chain" id="PRO_5042472715" evidence="1">
    <location>
        <begin position="25"/>
        <end position="469"/>
    </location>
</feature>